<evidence type="ECO:0008006" key="6">
    <source>
        <dbReference type="Google" id="ProtNLM"/>
    </source>
</evidence>
<feature type="domain" description="Glycosyl transferase family 1" evidence="2">
    <location>
        <begin position="200"/>
        <end position="357"/>
    </location>
</feature>
<keyword evidence="1" id="KW-0812">Transmembrane</keyword>
<dbReference type="AlphaFoldDB" id="A0A1B4FM39"/>
<gene>
    <name evidence="4" type="ORF">WS70_23465</name>
</gene>
<dbReference type="CDD" id="cd03801">
    <property type="entry name" value="GT4_PimA-like"/>
    <property type="match status" value="1"/>
</dbReference>
<organism evidence="4 5">
    <name type="scientific">Burkholderia mayonis</name>
    <dbReference type="NCBI Taxonomy" id="1385591"/>
    <lineage>
        <taxon>Bacteria</taxon>
        <taxon>Pseudomonadati</taxon>
        <taxon>Pseudomonadota</taxon>
        <taxon>Betaproteobacteria</taxon>
        <taxon>Burkholderiales</taxon>
        <taxon>Burkholderiaceae</taxon>
        <taxon>Burkholderia</taxon>
        <taxon>pseudomallei group</taxon>
    </lineage>
</organism>
<dbReference type="PANTHER" id="PTHR12526:SF630">
    <property type="entry name" value="GLYCOSYLTRANSFERASE"/>
    <property type="match status" value="1"/>
</dbReference>
<keyword evidence="1" id="KW-1133">Transmembrane helix</keyword>
<dbReference type="Proteomes" id="UP000062519">
    <property type="component" value="Chromosome 2"/>
</dbReference>
<dbReference type="RefSeq" id="WP_059598366.1">
    <property type="nucleotide sequence ID" value="NZ_CP013387.1"/>
</dbReference>
<evidence type="ECO:0000313" key="5">
    <source>
        <dbReference type="Proteomes" id="UP000062519"/>
    </source>
</evidence>
<dbReference type="EMBL" id="CP013387">
    <property type="protein sequence ID" value="AOJ04730.1"/>
    <property type="molecule type" value="Genomic_DNA"/>
</dbReference>
<feature type="domain" description="Glycosyltransferase subfamily 4-like N-terminal" evidence="3">
    <location>
        <begin position="22"/>
        <end position="180"/>
    </location>
</feature>
<dbReference type="Pfam" id="PF13439">
    <property type="entry name" value="Glyco_transf_4"/>
    <property type="match status" value="1"/>
</dbReference>
<keyword evidence="1" id="KW-0472">Membrane</keyword>
<dbReference type="SUPFAM" id="SSF53756">
    <property type="entry name" value="UDP-Glycosyltransferase/glycogen phosphorylase"/>
    <property type="match status" value="1"/>
</dbReference>
<reference evidence="4 5" key="1">
    <citation type="submission" date="2015-12" db="EMBL/GenBank/DDBJ databases">
        <title>Diversity of Burkholderia near neighbor genomes.</title>
        <authorList>
            <person name="Sahl J."/>
            <person name="Wagner D."/>
            <person name="Keim P."/>
        </authorList>
    </citation>
    <scope>NUCLEOTIDE SEQUENCE [LARGE SCALE GENOMIC DNA]</scope>
    <source>
        <strain evidence="4 5">BDU6</strain>
    </source>
</reference>
<evidence type="ECO:0000256" key="1">
    <source>
        <dbReference type="SAM" id="Phobius"/>
    </source>
</evidence>
<feature type="transmembrane region" description="Helical" evidence="1">
    <location>
        <begin position="75"/>
        <end position="93"/>
    </location>
</feature>
<name>A0A1B4FM39_9BURK</name>
<dbReference type="KEGG" id="buu:WS70_23465"/>
<dbReference type="GO" id="GO:0016757">
    <property type="term" value="F:glycosyltransferase activity"/>
    <property type="evidence" value="ECO:0007669"/>
    <property type="project" value="InterPro"/>
</dbReference>
<evidence type="ECO:0000259" key="2">
    <source>
        <dbReference type="Pfam" id="PF00534"/>
    </source>
</evidence>
<sequence>MQPILRIANVIEDGRIAGPQLRIAAVAQALKHTGVQTTVVHPQQESEAFAARLDAIGIDRVALPIHRLARNRKAIVWYLISFPLEIYLLWRLFCRGRYDFVHCSGGFWQIKGLIAAKLAGTKALWHINDTVLPRWLRPIFLLACRSLADGVIVAGERVRSHYMGDARLPMPVIEIQAPVDCRKFYPASAAADPALARTSALKIVTVANLNPLKGVEHFIGMAALLSQWFDDLAFYIVGPAYDSQNAYVSALKESIRQNDLTNVHLMGASNNIPGILQAADVYVCSSIAEASPISVWEAMAMGKAIVSTDVGDVKRFVIDGVSGYVVPSRDAQSLAEATAKFVRDRSLRERCGAVARQVALEKLDISVCVAAHRMAYSRC</sequence>
<evidence type="ECO:0000313" key="4">
    <source>
        <dbReference type="EMBL" id="AOJ04730.1"/>
    </source>
</evidence>
<proteinExistence type="predicted"/>
<dbReference type="PANTHER" id="PTHR12526">
    <property type="entry name" value="GLYCOSYLTRANSFERASE"/>
    <property type="match status" value="1"/>
</dbReference>
<dbReference type="Pfam" id="PF00534">
    <property type="entry name" value="Glycos_transf_1"/>
    <property type="match status" value="1"/>
</dbReference>
<evidence type="ECO:0000259" key="3">
    <source>
        <dbReference type="Pfam" id="PF13439"/>
    </source>
</evidence>
<accession>A0A1B4FM39</accession>
<dbReference type="InterPro" id="IPR028098">
    <property type="entry name" value="Glyco_trans_4-like_N"/>
</dbReference>
<dbReference type="InterPro" id="IPR001296">
    <property type="entry name" value="Glyco_trans_1"/>
</dbReference>
<keyword evidence="5" id="KW-1185">Reference proteome</keyword>
<dbReference type="Gene3D" id="3.40.50.2000">
    <property type="entry name" value="Glycogen Phosphorylase B"/>
    <property type="match status" value="2"/>
</dbReference>
<protein>
    <recommendedName>
        <fullName evidence="6">Glycosyl transferase</fullName>
    </recommendedName>
</protein>